<name>A0ABY9VDB2_9BACI</name>
<dbReference type="NCBIfam" id="TIGR01167">
    <property type="entry name" value="LPXTG_anchor"/>
    <property type="match status" value="1"/>
</dbReference>
<feature type="domain" description="SHOCT" evidence="2">
    <location>
        <begin position="47"/>
        <end position="70"/>
    </location>
</feature>
<proteinExistence type="predicted"/>
<evidence type="ECO:0000313" key="3">
    <source>
        <dbReference type="EMBL" id="WNF20917.1"/>
    </source>
</evidence>
<keyword evidence="1" id="KW-0812">Transmembrane</keyword>
<evidence type="ECO:0000259" key="2">
    <source>
        <dbReference type="Pfam" id="PF09851"/>
    </source>
</evidence>
<protein>
    <submittedName>
        <fullName evidence="3">SHOCT domain-containing protein</fullName>
    </submittedName>
</protein>
<evidence type="ECO:0000256" key="1">
    <source>
        <dbReference type="SAM" id="Phobius"/>
    </source>
</evidence>
<keyword evidence="1" id="KW-1133">Transmembrane helix</keyword>
<dbReference type="RefSeq" id="WP_311070434.1">
    <property type="nucleotide sequence ID" value="NZ_CP134494.1"/>
</dbReference>
<feature type="transmembrane region" description="Helical" evidence="1">
    <location>
        <begin position="6"/>
        <end position="30"/>
    </location>
</feature>
<dbReference type="Proteomes" id="UP001303324">
    <property type="component" value="Chromosome"/>
</dbReference>
<sequence length="74" mass="7983">MMGPGFAAAGCGPIGLLIGLLLVGLLIYMLKNRKKSDGSNLPDSSKAMEQLKMRLAQGDITPEEYQKMKDIVSK</sequence>
<organism evidence="3 4">
    <name type="scientific">Mesobacillus jeotgali</name>
    <dbReference type="NCBI Taxonomy" id="129985"/>
    <lineage>
        <taxon>Bacteria</taxon>
        <taxon>Bacillati</taxon>
        <taxon>Bacillota</taxon>
        <taxon>Bacilli</taxon>
        <taxon>Bacillales</taxon>
        <taxon>Bacillaceae</taxon>
        <taxon>Mesobacillus</taxon>
    </lineage>
</organism>
<dbReference type="Pfam" id="PF09851">
    <property type="entry name" value="SHOCT"/>
    <property type="match status" value="1"/>
</dbReference>
<reference evidence="3 4" key="1">
    <citation type="submission" date="2023-09" db="EMBL/GenBank/DDBJ databases">
        <title>Microbial mechanism of fulvic acid promoting antimony reduction mineralization in rice fields.</title>
        <authorList>
            <person name="Chen G."/>
            <person name="Lan J."/>
        </authorList>
    </citation>
    <scope>NUCLEOTIDE SEQUENCE [LARGE SCALE GENOMIC DNA]</scope>
    <source>
        <strain evidence="3 4">PS1</strain>
    </source>
</reference>
<keyword evidence="4" id="KW-1185">Reference proteome</keyword>
<dbReference type="InterPro" id="IPR018649">
    <property type="entry name" value="SHOCT"/>
</dbReference>
<dbReference type="EMBL" id="CP134494">
    <property type="protein sequence ID" value="WNF20917.1"/>
    <property type="molecule type" value="Genomic_DNA"/>
</dbReference>
<accession>A0ABY9VDB2</accession>
<keyword evidence="1" id="KW-0472">Membrane</keyword>
<gene>
    <name evidence="3" type="ORF">RH061_11950</name>
</gene>
<evidence type="ECO:0000313" key="4">
    <source>
        <dbReference type="Proteomes" id="UP001303324"/>
    </source>
</evidence>